<keyword evidence="1" id="KW-1133">Transmembrane helix</keyword>
<evidence type="ECO:0000313" key="2">
    <source>
        <dbReference type="EMBL" id="CAB4316407.1"/>
    </source>
</evidence>
<reference evidence="3" key="1">
    <citation type="journal article" date="2020" name="Genome Biol.">
        <title>Gamete binning: chromosome-level and haplotype-resolved genome assembly enabled by high-throughput single-cell sequencing of gamete genomes.</title>
        <authorList>
            <person name="Campoy J.A."/>
            <person name="Sun H."/>
            <person name="Goel M."/>
            <person name="Jiao W.-B."/>
            <person name="Folz-Donahue K."/>
            <person name="Wang N."/>
            <person name="Rubio M."/>
            <person name="Liu C."/>
            <person name="Kukat C."/>
            <person name="Ruiz D."/>
            <person name="Huettel B."/>
            <person name="Schneeberger K."/>
        </authorList>
    </citation>
    <scope>NUCLEOTIDE SEQUENCE [LARGE SCALE GENOMIC DNA]</scope>
    <source>
        <strain evidence="3">cv. Rojo Pasion</strain>
    </source>
</reference>
<proteinExistence type="predicted"/>
<evidence type="ECO:0000256" key="1">
    <source>
        <dbReference type="SAM" id="Phobius"/>
    </source>
</evidence>
<gene>
    <name evidence="2" type="ORF">ORAREDHAP_LOCUS41746</name>
</gene>
<evidence type="ECO:0000313" key="3">
    <source>
        <dbReference type="Proteomes" id="UP000507245"/>
    </source>
</evidence>
<keyword evidence="1" id="KW-0812">Transmembrane</keyword>
<sequence>MIAWDFNEKLGSSSGADAAAAVILLPTVVMLLLIAIRMRVDTQIHLSQPIVCVCALQEEIRKQMKLNPTWIWARYIQKGMFVEVGKGISPHFEQVLELL</sequence>
<feature type="transmembrane region" description="Helical" evidence="1">
    <location>
        <begin position="18"/>
        <end position="36"/>
    </location>
</feature>
<keyword evidence="3" id="KW-1185">Reference proteome</keyword>
<keyword evidence="1" id="KW-0472">Membrane</keyword>
<protein>
    <submittedName>
        <fullName evidence="2">Uncharacterized protein</fullName>
    </submittedName>
</protein>
<accession>A0A6J5XVQ3</accession>
<dbReference type="AlphaFoldDB" id="A0A6J5XVQ3"/>
<dbReference type="EMBL" id="CAEKKB010000007">
    <property type="protein sequence ID" value="CAB4316407.1"/>
    <property type="molecule type" value="Genomic_DNA"/>
</dbReference>
<name>A0A6J5XVQ3_PRUAR</name>
<organism evidence="2 3">
    <name type="scientific">Prunus armeniaca</name>
    <name type="common">Apricot</name>
    <name type="synonym">Armeniaca vulgaris</name>
    <dbReference type="NCBI Taxonomy" id="36596"/>
    <lineage>
        <taxon>Eukaryota</taxon>
        <taxon>Viridiplantae</taxon>
        <taxon>Streptophyta</taxon>
        <taxon>Embryophyta</taxon>
        <taxon>Tracheophyta</taxon>
        <taxon>Spermatophyta</taxon>
        <taxon>Magnoliopsida</taxon>
        <taxon>eudicotyledons</taxon>
        <taxon>Gunneridae</taxon>
        <taxon>Pentapetalae</taxon>
        <taxon>rosids</taxon>
        <taxon>fabids</taxon>
        <taxon>Rosales</taxon>
        <taxon>Rosaceae</taxon>
        <taxon>Amygdaloideae</taxon>
        <taxon>Amygdaleae</taxon>
        <taxon>Prunus</taxon>
    </lineage>
</organism>
<dbReference type="Proteomes" id="UP000507245">
    <property type="component" value="Unassembled WGS sequence"/>
</dbReference>